<dbReference type="PANTHER" id="PTHR42756">
    <property type="entry name" value="TRANSCRIPTIONAL REGULATOR, MARR"/>
    <property type="match status" value="1"/>
</dbReference>
<dbReference type="EMBL" id="LT629701">
    <property type="protein sequence ID" value="SDN24783.1"/>
    <property type="molecule type" value="Genomic_DNA"/>
</dbReference>
<dbReference type="eggNOG" id="COG1846">
    <property type="taxonomic scope" value="Bacteria"/>
</dbReference>
<evidence type="ECO:0000256" key="1">
    <source>
        <dbReference type="ARBA" id="ARBA00023015"/>
    </source>
</evidence>
<dbReference type="InterPro" id="IPR036388">
    <property type="entry name" value="WH-like_DNA-bd_sf"/>
</dbReference>
<dbReference type="STRING" id="211114.SAMN04489726_5706"/>
<feature type="domain" description="HTH marR-type" evidence="4">
    <location>
        <begin position="6"/>
        <end position="138"/>
    </location>
</feature>
<dbReference type="PANTHER" id="PTHR42756:SF1">
    <property type="entry name" value="TRANSCRIPTIONAL REPRESSOR OF EMRAB OPERON"/>
    <property type="match status" value="1"/>
</dbReference>
<dbReference type="GO" id="GO:0003677">
    <property type="term" value="F:DNA binding"/>
    <property type="evidence" value="ECO:0007669"/>
    <property type="project" value="UniProtKB-KW"/>
</dbReference>
<evidence type="ECO:0000313" key="6">
    <source>
        <dbReference type="Proteomes" id="UP000183376"/>
    </source>
</evidence>
<dbReference type="Proteomes" id="UP000183376">
    <property type="component" value="Chromosome I"/>
</dbReference>
<dbReference type="InterPro" id="IPR000835">
    <property type="entry name" value="HTH_MarR-typ"/>
</dbReference>
<keyword evidence="3" id="KW-0804">Transcription</keyword>
<accession>A0A1G9ZVS9</accession>
<proteinExistence type="predicted"/>
<dbReference type="AlphaFoldDB" id="A0A1G9ZVS9"/>
<evidence type="ECO:0000259" key="4">
    <source>
        <dbReference type="PROSITE" id="PS50995"/>
    </source>
</evidence>
<dbReference type="SMART" id="SM00347">
    <property type="entry name" value="HTH_MARR"/>
    <property type="match status" value="1"/>
</dbReference>
<reference evidence="5 6" key="1">
    <citation type="submission" date="2016-10" db="EMBL/GenBank/DDBJ databases">
        <authorList>
            <person name="de Groot N.N."/>
        </authorList>
    </citation>
    <scope>NUCLEOTIDE SEQUENCE [LARGE SCALE GENOMIC DNA]</scope>
    <source>
        <strain evidence="5 6">DSM 44149</strain>
    </source>
</reference>
<sequence length="146" mass="16277">MGMPLEERLGADIKRVEHELMGAKQAAVRPAGLTVAQYSALLVLAEQPGISAAELARRCRVTPQTMTTILRNLEAAELIRREQHELHRNVLETRLTDAGRKAFELADRHASAVERSLAAEFTERERDQLRALLARCSKVLTSQPRG</sequence>
<dbReference type="Pfam" id="PF12802">
    <property type="entry name" value="MarR_2"/>
    <property type="match status" value="1"/>
</dbReference>
<keyword evidence="6" id="KW-1185">Reference proteome</keyword>
<dbReference type="RefSeq" id="WP_197683905.1">
    <property type="nucleotide sequence ID" value="NZ_JOEF01000003.1"/>
</dbReference>
<keyword evidence="2 5" id="KW-0238">DNA-binding</keyword>
<keyword evidence="1" id="KW-0805">Transcription regulation</keyword>
<evidence type="ECO:0000313" key="5">
    <source>
        <dbReference type="EMBL" id="SDN24783.1"/>
    </source>
</evidence>
<dbReference type="Gene3D" id="1.10.10.10">
    <property type="entry name" value="Winged helix-like DNA-binding domain superfamily/Winged helix DNA-binding domain"/>
    <property type="match status" value="1"/>
</dbReference>
<organism evidence="5 6">
    <name type="scientific">Allokutzneria albata</name>
    <name type="common">Kibdelosporangium albatum</name>
    <dbReference type="NCBI Taxonomy" id="211114"/>
    <lineage>
        <taxon>Bacteria</taxon>
        <taxon>Bacillati</taxon>
        <taxon>Actinomycetota</taxon>
        <taxon>Actinomycetes</taxon>
        <taxon>Pseudonocardiales</taxon>
        <taxon>Pseudonocardiaceae</taxon>
        <taxon>Allokutzneria</taxon>
    </lineage>
</organism>
<dbReference type="GO" id="GO:0003700">
    <property type="term" value="F:DNA-binding transcription factor activity"/>
    <property type="evidence" value="ECO:0007669"/>
    <property type="project" value="InterPro"/>
</dbReference>
<gene>
    <name evidence="5" type="ORF">SAMN04489726_5706</name>
</gene>
<protein>
    <submittedName>
        <fullName evidence="5">DNA-binding transcriptional regulator, MarR family</fullName>
    </submittedName>
</protein>
<evidence type="ECO:0000256" key="3">
    <source>
        <dbReference type="ARBA" id="ARBA00023163"/>
    </source>
</evidence>
<dbReference type="PROSITE" id="PS50995">
    <property type="entry name" value="HTH_MARR_2"/>
    <property type="match status" value="1"/>
</dbReference>
<dbReference type="SUPFAM" id="SSF46785">
    <property type="entry name" value="Winged helix' DNA-binding domain"/>
    <property type="match status" value="1"/>
</dbReference>
<evidence type="ECO:0000256" key="2">
    <source>
        <dbReference type="ARBA" id="ARBA00023125"/>
    </source>
</evidence>
<dbReference type="InterPro" id="IPR036390">
    <property type="entry name" value="WH_DNA-bd_sf"/>
</dbReference>
<name>A0A1G9ZVS9_ALLAB</name>